<dbReference type="OrthoDB" id="1395864at2"/>
<dbReference type="RefSeq" id="WP_071635168.1">
    <property type="nucleotide sequence ID" value="NZ_MLFK01000002.1"/>
</dbReference>
<protein>
    <submittedName>
        <fullName evidence="3">Glycosyl transferase</fullName>
    </submittedName>
</protein>
<dbReference type="GO" id="GO:0009103">
    <property type="term" value="P:lipopolysaccharide biosynthetic process"/>
    <property type="evidence" value="ECO:0007669"/>
    <property type="project" value="TreeGrafter"/>
</dbReference>
<reference evidence="3 4" key="1">
    <citation type="submission" date="2016-10" db="EMBL/GenBank/DDBJ databases">
        <title>Draft Genome Sequence of Rhizobacteria Flavobacterium johnsoniae CI04.</title>
        <authorList>
            <person name="Bravo J.I."/>
            <person name="Lozano G.L."/>
            <person name="Handelsman J."/>
        </authorList>
    </citation>
    <scope>NUCLEOTIDE SEQUENCE [LARGE SCALE GENOMIC DNA]</scope>
    <source>
        <strain evidence="3 4">CI04</strain>
    </source>
</reference>
<dbReference type="SUPFAM" id="SSF53756">
    <property type="entry name" value="UDP-Glycosyltransferase/glycogen phosphorylase"/>
    <property type="match status" value="1"/>
</dbReference>
<dbReference type="GO" id="GO:0016757">
    <property type="term" value="F:glycosyltransferase activity"/>
    <property type="evidence" value="ECO:0007669"/>
    <property type="project" value="InterPro"/>
</dbReference>
<feature type="domain" description="Glycosyl transferase family 1" evidence="2">
    <location>
        <begin position="196"/>
        <end position="352"/>
    </location>
</feature>
<evidence type="ECO:0000313" key="4">
    <source>
        <dbReference type="Proteomes" id="UP000182826"/>
    </source>
</evidence>
<dbReference type="EMBL" id="MLFK01000002">
    <property type="protein sequence ID" value="OIV43168.1"/>
    <property type="molecule type" value="Genomic_DNA"/>
</dbReference>
<accession>A0A1J7CNS8</accession>
<evidence type="ECO:0000259" key="2">
    <source>
        <dbReference type="Pfam" id="PF00534"/>
    </source>
</evidence>
<dbReference type="PANTHER" id="PTHR46401:SF2">
    <property type="entry name" value="GLYCOSYLTRANSFERASE WBBK-RELATED"/>
    <property type="match status" value="1"/>
</dbReference>
<sequence>MRFVIITHVRHIEENNQFYGYAPYVSEMNIWLRHINKLIIVAPLKNLNQTAIDISYNYTEIDFRSIPDFNLTSFKNSIFSVFKIPFILWKIFWAMKNADHIHLRCPGNMGLLGCFVQIFFPNKTKTAKYAGNWDPQSKQPWTYKLQKKILNNTFLTKNMTVLVYGDWKKQTKNIKSFFTATYSENEKEAIEKTSLNQVIEFVFAGSLVSGKDPIYAIKLVEELARKVHSVTLSLYGEGVERTFLEKYIKENQLENIIFLKGNQSKETLKSAYKKSHFVILPSKSEGWPKAIAEGMFWGCVPIATKVSCVPYMLGGGKRGILLDKNLEKDLDQIVNLISDEKHFLEMSEKASEWSQYYTTELFESEIKKMLIK</sequence>
<dbReference type="PANTHER" id="PTHR46401">
    <property type="entry name" value="GLYCOSYLTRANSFERASE WBBK-RELATED"/>
    <property type="match status" value="1"/>
</dbReference>
<dbReference type="CDD" id="cd01635">
    <property type="entry name" value="Glycosyltransferase_GTB-type"/>
    <property type="match status" value="1"/>
</dbReference>
<dbReference type="AlphaFoldDB" id="A0A1J7CNS8"/>
<comment type="caution">
    <text evidence="3">The sequence shown here is derived from an EMBL/GenBank/DDBJ whole genome shotgun (WGS) entry which is preliminary data.</text>
</comment>
<evidence type="ECO:0000256" key="1">
    <source>
        <dbReference type="ARBA" id="ARBA00022679"/>
    </source>
</evidence>
<dbReference type="Pfam" id="PF00534">
    <property type="entry name" value="Glycos_transf_1"/>
    <property type="match status" value="1"/>
</dbReference>
<dbReference type="Gene3D" id="3.40.50.2000">
    <property type="entry name" value="Glycogen Phosphorylase B"/>
    <property type="match status" value="2"/>
</dbReference>
<name>A0A1J7CNS8_FLAJO</name>
<gene>
    <name evidence="3" type="ORF">BKM63_02865</name>
</gene>
<organism evidence="3 4">
    <name type="scientific">Flavobacterium johnsoniae</name>
    <name type="common">Cytophaga johnsonae</name>
    <dbReference type="NCBI Taxonomy" id="986"/>
    <lineage>
        <taxon>Bacteria</taxon>
        <taxon>Pseudomonadati</taxon>
        <taxon>Bacteroidota</taxon>
        <taxon>Flavobacteriia</taxon>
        <taxon>Flavobacteriales</taxon>
        <taxon>Flavobacteriaceae</taxon>
        <taxon>Flavobacterium</taxon>
    </lineage>
</organism>
<proteinExistence type="predicted"/>
<keyword evidence="4" id="KW-1185">Reference proteome</keyword>
<keyword evidence="1 3" id="KW-0808">Transferase</keyword>
<dbReference type="InterPro" id="IPR001296">
    <property type="entry name" value="Glyco_trans_1"/>
</dbReference>
<dbReference type="Proteomes" id="UP000182826">
    <property type="component" value="Unassembled WGS sequence"/>
</dbReference>
<evidence type="ECO:0000313" key="3">
    <source>
        <dbReference type="EMBL" id="OIV43168.1"/>
    </source>
</evidence>